<evidence type="ECO:0000313" key="2">
    <source>
        <dbReference type="Proteomes" id="UP000193986"/>
    </source>
</evidence>
<evidence type="ECO:0000313" key="1">
    <source>
        <dbReference type="EMBL" id="ORY22323.1"/>
    </source>
</evidence>
<sequence>MASEASVSTPPLDATVDVDGFHIGTVSDLGLSPDSPTALALLPSNMLPFGFRSVQQGIECIDDHHGWGLAPNATVGYKWYPYGYSHPKFSCDRQATAGRPTIIVRVEPIEHGLHKGVALLPCWGCLLSSSADCTVKGAVARYRGPLRTRPPRVLASLTPSQTSSAPHIRTLGASTAAIEINEAGAKRLKRLHNTSPSESAAHAGEYWYSTTTATSTLVSSLGSRLKALKTKLPLVLRVLCTLLRL</sequence>
<proteinExistence type="predicted"/>
<dbReference type="AlphaFoldDB" id="A0A1Y2AIA8"/>
<dbReference type="InParanoid" id="A0A1Y2AIA8"/>
<organism evidence="1 2">
    <name type="scientific">Naematelia encephala</name>
    <dbReference type="NCBI Taxonomy" id="71784"/>
    <lineage>
        <taxon>Eukaryota</taxon>
        <taxon>Fungi</taxon>
        <taxon>Dikarya</taxon>
        <taxon>Basidiomycota</taxon>
        <taxon>Agaricomycotina</taxon>
        <taxon>Tremellomycetes</taxon>
        <taxon>Tremellales</taxon>
        <taxon>Naemateliaceae</taxon>
        <taxon>Naematelia</taxon>
    </lineage>
</organism>
<comment type="caution">
    <text evidence="1">The sequence shown here is derived from an EMBL/GenBank/DDBJ whole genome shotgun (WGS) entry which is preliminary data.</text>
</comment>
<protein>
    <submittedName>
        <fullName evidence="1">Uncharacterized protein</fullName>
    </submittedName>
</protein>
<keyword evidence="2" id="KW-1185">Reference proteome</keyword>
<name>A0A1Y2AIA8_9TREE</name>
<accession>A0A1Y2AIA8</accession>
<dbReference type="Proteomes" id="UP000193986">
    <property type="component" value="Unassembled WGS sequence"/>
</dbReference>
<gene>
    <name evidence="1" type="ORF">BCR39DRAFT_386566</name>
</gene>
<reference evidence="1 2" key="1">
    <citation type="submission" date="2016-07" db="EMBL/GenBank/DDBJ databases">
        <title>Pervasive Adenine N6-methylation of Active Genes in Fungi.</title>
        <authorList>
            <consortium name="DOE Joint Genome Institute"/>
            <person name="Mondo S.J."/>
            <person name="Dannebaum R.O."/>
            <person name="Kuo R.C."/>
            <person name="Labutti K."/>
            <person name="Haridas S."/>
            <person name="Kuo A."/>
            <person name="Salamov A."/>
            <person name="Ahrendt S.R."/>
            <person name="Lipzen A."/>
            <person name="Sullivan W."/>
            <person name="Andreopoulos W.B."/>
            <person name="Clum A."/>
            <person name="Lindquist E."/>
            <person name="Daum C."/>
            <person name="Ramamoorthy G.K."/>
            <person name="Gryganskyi A."/>
            <person name="Culley D."/>
            <person name="Magnuson J.K."/>
            <person name="James T.Y."/>
            <person name="O'Malley M.A."/>
            <person name="Stajich J.E."/>
            <person name="Spatafora J.W."/>
            <person name="Visel A."/>
            <person name="Grigoriev I.V."/>
        </authorList>
    </citation>
    <scope>NUCLEOTIDE SEQUENCE [LARGE SCALE GENOMIC DNA]</scope>
    <source>
        <strain evidence="1 2">68-887.2</strain>
    </source>
</reference>
<dbReference type="EMBL" id="MCFC01000095">
    <property type="protein sequence ID" value="ORY22323.1"/>
    <property type="molecule type" value="Genomic_DNA"/>
</dbReference>